<dbReference type="FunFam" id="2.40.10.120:FF:000004">
    <property type="entry name" value="Serine protease HTRA2, mitochondrial"/>
    <property type="match status" value="1"/>
</dbReference>
<keyword evidence="7" id="KW-0645">Protease</keyword>
<dbReference type="GO" id="GO:0007005">
    <property type="term" value="P:mitochondrion organization"/>
    <property type="evidence" value="ECO:0007669"/>
    <property type="project" value="UniProtKB-ARBA"/>
</dbReference>
<accession>A0AAV2RCH7</accession>
<keyword evidence="21" id="KW-1185">Reference proteome</keyword>
<keyword evidence="16" id="KW-0865">Zymogen</keyword>
<dbReference type="EC" id="3.4.21.108" evidence="5"/>
<evidence type="ECO:0000256" key="9">
    <source>
        <dbReference type="ARBA" id="ARBA00022703"/>
    </source>
</evidence>
<evidence type="ECO:0000313" key="21">
    <source>
        <dbReference type="Proteomes" id="UP001497623"/>
    </source>
</evidence>
<evidence type="ECO:0000256" key="2">
    <source>
        <dbReference type="ARBA" id="ARBA00004304"/>
    </source>
</evidence>
<comment type="similarity">
    <text evidence="4">Belongs to the peptidase S1C family.</text>
</comment>
<keyword evidence="10" id="KW-0378">Hydrolase</keyword>
<feature type="domain" description="PDZ" evidence="19">
    <location>
        <begin position="370"/>
        <end position="446"/>
    </location>
</feature>
<dbReference type="AlphaFoldDB" id="A0AAV2RCH7"/>
<keyword evidence="13" id="KW-1133">Transmembrane helix</keyword>
<dbReference type="GO" id="GO:0031966">
    <property type="term" value="C:mitochondrial membrane"/>
    <property type="evidence" value="ECO:0007669"/>
    <property type="project" value="UniProtKB-SubCell"/>
</dbReference>
<evidence type="ECO:0000256" key="8">
    <source>
        <dbReference type="ARBA" id="ARBA00022692"/>
    </source>
</evidence>
<name>A0AAV2RCH7_MEGNR</name>
<keyword evidence="12" id="KW-0809">Transit peptide</keyword>
<evidence type="ECO:0000256" key="10">
    <source>
        <dbReference type="ARBA" id="ARBA00022801"/>
    </source>
</evidence>
<evidence type="ECO:0000256" key="1">
    <source>
        <dbReference type="ARBA" id="ARBA00001760"/>
    </source>
</evidence>
<evidence type="ECO:0000256" key="7">
    <source>
        <dbReference type="ARBA" id="ARBA00022670"/>
    </source>
</evidence>
<dbReference type="Gene3D" id="2.40.10.120">
    <property type="match status" value="1"/>
</dbReference>
<keyword evidence="8" id="KW-0812">Transmembrane</keyword>
<organism evidence="20 21">
    <name type="scientific">Meganyctiphanes norvegica</name>
    <name type="common">Northern krill</name>
    <name type="synonym">Thysanopoda norvegica</name>
    <dbReference type="NCBI Taxonomy" id="48144"/>
    <lineage>
        <taxon>Eukaryota</taxon>
        <taxon>Metazoa</taxon>
        <taxon>Ecdysozoa</taxon>
        <taxon>Arthropoda</taxon>
        <taxon>Crustacea</taxon>
        <taxon>Multicrustacea</taxon>
        <taxon>Malacostraca</taxon>
        <taxon>Eumalacostraca</taxon>
        <taxon>Eucarida</taxon>
        <taxon>Euphausiacea</taxon>
        <taxon>Euphausiidae</taxon>
        <taxon>Meganyctiphanes</taxon>
    </lineage>
</organism>
<evidence type="ECO:0000256" key="5">
    <source>
        <dbReference type="ARBA" id="ARBA00013033"/>
    </source>
</evidence>
<dbReference type="InterPro" id="IPR009003">
    <property type="entry name" value="Peptidase_S1_PA"/>
</dbReference>
<keyword evidence="11" id="KW-0720">Serine protease</keyword>
<comment type="catalytic activity">
    <reaction evidence="1">
        <text>Cleavage of non-polar aliphatic amino-acids at the P1 position, with a preference for Val, Ile and Met. At the P2 and P3 positions, Arg is selected most strongly with a secondary preference for other hydrophilic residues.</text>
        <dbReference type="EC" id="3.4.21.108"/>
    </reaction>
</comment>
<keyword evidence="15" id="KW-0472">Membrane</keyword>
<gene>
    <name evidence="20" type="ORF">MNOR_LOCUS23541</name>
</gene>
<dbReference type="SMART" id="SM00228">
    <property type="entry name" value="PDZ"/>
    <property type="match status" value="1"/>
</dbReference>
<evidence type="ECO:0000313" key="20">
    <source>
        <dbReference type="EMBL" id="CAL4122819.1"/>
    </source>
</evidence>
<evidence type="ECO:0000256" key="14">
    <source>
        <dbReference type="ARBA" id="ARBA00023128"/>
    </source>
</evidence>
<dbReference type="Pfam" id="PF13365">
    <property type="entry name" value="Trypsin_2"/>
    <property type="match status" value="1"/>
</dbReference>
<dbReference type="PANTHER" id="PTHR22939">
    <property type="entry name" value="SERINE PROTEASE FAMILY S1C HTRA-RELATED"/>
    <property type="match status" value="1"/>
</dbReference>
<dbReference type="SUPFAM" id="SSF50156">
    <property type="entry name" value="PDZ domain-like"/>
    <property type="match status" value="1"/>
</dbReference>
<keyword evidence="9" id="KW-0053">Apoptosis</keyword>
<dbReference type="PANTHER" id="PTHR22939:SF129">
    <property type="entry name" value="SERINE PROTEASE HTRA2, MITOCHONDRIAL"/>
    <property type="match status" value="1"/>
</dbReference>
<comment type="caution">
    <text evidence="20">The sequence shown here is derived from an EMBL/GenBank/DDBJ whole genome shotgun (WGS) entry which is preliminary data.</text>
</comment>
<dbReference type="SUPFAM" id="SSF50494">
    <property type="entry name" value="Trypsin-like serine proteases"/>
    <property type="match status" value="1"/>
</dbReference>
<dbReference type="GO" id="GO:0005758">
    <property type="term" value="C:mitochondrial intermembrane space"/>
    <property type="evidence" value="ECO:0007669"/>
    <property type="project" value="UniProtKB-SubCell"/>
</dbReference>
<dbReference type="InterPro" id="IPR001940">
    <property type="entry name" value="Peptidase_S1C"/>
</dbReference>
<evidence type="ECO:0000256" key="18">
    <source>
        <dbReference type="ARBA" id="ARBA00035606"/>
    </source>
</evidence>
<dbReference type="Gene3D" id="2.30.42.10">
    <property type="match status" value="1"/>
</dbReference>
<evidence type="ECO:0000256" key="17">
    <source>
        <dbReference type="ARBA" id="ARBA00029644"/>
    </source>
</evidence>
<dbReference type="Pfam" id="PF17820">
    <property type="entry name" value="PDZ_6"/>
    <property type="match status" value="1"/>
</dbReference>
<protein>
    <recommendedName>
        <fullName evidence="6">Serine protease HTRA2, mitochondrial</fullName>
        <ecNumber evidence="5">3.4.21.108</ecNumber>
    </recommendedName>
    <alternativeName>
        <fullName evidence="17">High temperature requirement protein A2</fullName>
    </alternativeName>
</protein>
<proteinExistence type="inferred from homology"/>
<evidence type="ECO:0000256" key="13">
    <source>
        <dbReference type="ARBA" id="ARBA00022989"/>
    </source>
</evidence>
<evidence type="ECO:0000259" key="19">
    <source>
        <dbReference type="PROSITE" id="PS50106"/>
    </source>
</evidence>
<dbReference type="Proteomes" id="UP001497623">
    <property type="component" value="Unassembled WGS sequence"/>
</dbReference>
<evidence type="ECO:0000256" key="4">
    <source>
        <dbReference type="ARBA" id="ARBA00010541"/>
    </source>
</evidence>
<keyword evidence="14" id="KW-0496">Mitochondrion</keyword>
<dbReference type="GO" id="GO:0006508">
    <property type="term" value="P:proteolysis"/>
    <property type="evidence" value="ECO:0007669"/>
    <property type="project" value="UniProtKB-KW"/>
</dbReference>
<dbReference type="PROSITE" id="PS50106">
    <property type="entry name" value="PDZ"/>
    <property type="match status" value="1"/>
</dbReference>
<comment type="subcellular location">
    <subcellularLocation>
        <location evidence="3">Mitochondrion intermembrane space</location>
        <topology evidence="3">Single-pass membrane protein</topology>
    </subcellularLocation>
    <subcellularLocation>
        <location evidence="2">Mitochondrion membrane</location>
        <topology evidence="2">Single-pass membrane protein</topology>
    </subcellularLocation>
</comment>
<reference evidence="20 21" key="1">
    <citation type="submission" date="2024-05" db="EMBL/GenBank/DDBJ databases">
        <authorList>
            <person name="Wallberg A."/>
        </authorList>
    </citation>
    <scope>NUCLEOTIDE SEQUENCE [LARGE SCALE GENOMIC DNA]</scope>
</reference>
<evidence type="ECO:0000256" key="6">
    <source>
        <dbReference type="ARBA" id="ARBA00016929"/>
    </source>
</evidence>
<dbReference type="InterPro" id="IPR041489">
    <property type="entry name" value="PDZ_6"/>
</dbReference>
<comment type="function">
    <text evidence="18">Serine protease that shows proteolytic activity against a non-specific substrate beta-casein. Promotes or induces cell death either by direct binding to and inhibition of BIRC proteins (also called inhibitor of apoptosis proteins, IAPs), leading to an increase in caspase activity, or by a BIRC inhibition-independent, caspase-independent and serine protease activity-dependent mechanism. Can antagonize antiapoptotic activity of th/Diap1 by directly inducing the degradation of th/Diap1.</text>
</comment>
<evidence type="ECO:0000256" key="11">
    <source>
        <dbReference type="ARBA" id="ARBA00022825"/>
    </source>
</evidence>
<evidence type="ECO:0000256" key="15">
    <source>
        <dbReference type="ARBA" id="ARBA00023136"/>
    </source>
</evidence>
<dbReference type="InterPro" id="IPR036034">
    <property type="entry name" value="PDZ_sf"/>
</dbReference>
<dbReference type="GO" id="GO:0004252">
    <property type="term" value="F:serine-type endopeptidase activity"/>
    <property type="evidence" value="ECO:0007669"/>
    <property type="project" value="InterPro"/>
</dbReference>
<dbReference type="InterPro" id="IPR001478">
    <property type="entry name" value="PDZ"/>
</dbReference>
<dbReference type="GO" id="GO:0043065">
    <property type="term" value="P:positive regulation of apoptotic process"/>
    <property type="evidence" value="ECO:0007669"/>
    <property type="project" value="UniProtKB-ARBA"/>
</dbReference>
<dbReference type="PRINTS" id="PR00834">
    <property type="entry name" value="PROTEASES2C"/>
</dbReference>
<dbReference type="EMBL" id="CAXKWB010020854">
    <property type="protein sequence ID" value="CAL4122819.1"/>
    <property type="molecule type" value="Genomic_DNA"/>
</dbReference>
<evidence type="ECO:0000256" key="3">
    <source>
        <dbReference type="ARBA" id="ARBA00004375"/>
    </source>
</evidence>
<sequence>MASILFSTSSKVLEQPLFGNRILKNIIILRESSTPFSKCRGSNKQLLLRRELSYSSISMFGSDKNNRYRESGNGSVLINLIKFSFGLAIGASFKVYYENKSHISAASPINIFKPLVDEPPISKPPPPPSSNREKFNFIADVVDKVSHAVVYIEIKDHRRRDWNGNTVAMSNGSGFIVSENGLILTNAHVVTNRPRSSSVMVRLQDGEEYEGIIEEIDTMSDLALVRIKRNGLGVMPLGSSSDLRPGEFVVALGSPLSLSNTITSGIISSTGRGGKELGIRSPKDMQYIQTDASITFGNSGGPLVNLDGEVIGINSMKVTSGISFAIPIDYAKEFMAKAQKKRDTLAKFPDSKSSSRRRYLGITMLSLTPEIIMEMQTRSGGPNIPSETSHGVMVWRVVVGSPANYAGLQPGDIVTHINGHEVTKSRDVYKLLEGRGDLKMIVLRGRQRYTVTVQPEE</sequence>
<evidence type="ECO:0000256" key="16">
    <source>
        <dbReference type="ARBA" id="ARBA00023145"/>
    </source>
</evidence>
<evidence type="ECO:0000256" key="12">
    <source>
        <dbReference type="ARBA" id="ARBA00022946"/>
    </source>
</evidence>
<dbReference type="GO" id="GO:0006915">
    <property type="term" value="P:apoptotic process"/>
    <property type="evidence" value="ECO:0007669"/>
    <property type="project" value="UniProtKB-KW"/>
</dbReference>